<keyword evidence="1" id="KW-0472">Membrane</keyword>
<keyword evidence="1" id="KW-1133">Transmembrane helix</keyword>
<dbReference type="EMBL" id="VSSQ01091934">
    <property type="protein sequence ID" value="MPN37336.1"/>
    <property type="molecule type" value="Genomic_DNA"/>
</dbReference>
<accession>A0A645HFJ0</accession>
<dbReference type="AlphaFoldDB" id="A0A645HFJ0"/>
<sequence>MIIITALMYFVILKIFSGEKLKDMINAFQILFLLVFIVGYQFVGRAFTFVDFNFVYKPSVWHLLMPPMWFASNFNTISGTNVDNLIKVMSGLSIVIPIISIIAYIKLIPVFENNL</sequence>
<gene>
    <name evidence="2" type="ORF">SDC9_184853</name>
</gene>
<evidence type="ECO:0000313" key="2">
    <source>
        <dbReference type="EMBL" id="MPN37336.1"/>
    </source>
</evidence>
<comment type="caution">
    <text evidence="2">The sequence shown here is derived from an EMBL/GenBank/DDBJ whole genome shotgun (WGS) entry which is preliminary data.</text>
</comment>
<keyword evidence="1" id="KW-0812">Transmembrane</keyword>
<name>A0A645HFJ0_9ZZZZ</name>
<protein>
    <submittedName>
        <fullName evidence="2">Uncharacterized protein</fullName>
    </submittedName>
</protein>
<organism evidence="2">
    <name type="scientific">bioreactor metagenome</name>
    <dbReference type="NCBI Taxonomy" id="1076179"/>
    <lineage>
        <taxon>unclassified sequences</taxon>
        <taxon>metagenomes</taxon>
        <taxon>ecological metagenomes</taxon>
    </lineage>
</organism>
<feature type="transmembrane region" description="Helical" evidence="1">
    <location>
        <begin position="27"/>
        <end position="48"/>
    </location>
</feature>
<evidence type="ECO:0000256" key="1">
    <source>
        <dbReference type="SAM" id="Phobius"/>
    </source>
</evidence>
<feature type="transmembrane region" description="Helical" evidence="1">
    <location>
        <begin position="85"/>
        <end position="105"/>
    </location>
</feature>
<reference evidence="2" key="1">
    <citation type="submission" date="2019-08" db="EMBL/GenBank/DDBJ databases">
        <authorList>
            <person name="Kucharzyk K."/>
            <person name="Murdoch R.W."/>
            <person name="Higgins S."/>
            <person name="Loffler F."/>
        </authorList>
    </citation>
    <scope>NUCLEOTIDE SEQUENCE</scope>
</reference>
<proteinExistence type="predicted"/>